<accession>A0A2P2JMP3</accession>
<organism evidence="1">
    <name type="scientific">Rhizophora mucronata</name>
    <name type="common">Asiatic mangrove</name>
    <dbReference type="NCBI Taxonomy" id="61149"/>
    <lineage>
        <taxon>Eukaryota</taxon>
        <taxon>Viridiplantae</taxon>
        <taxon>Streptophyta</taxon>
        <taxon>Embryophyta</taxon>
        <taxon>Tracheophyta</taxon>
        <taxon>Spermatophyta</taxon>
        <taxon>Magnoliopsida</taxon>
        <taxon>eudicotyledons</taxon>
        <taxon>Gunneridae</taxon>
        <taxon>Pentapetalae</taxon>
        <taxon>rosids</taxon>
        <taxon>fabids</taxon>
        <taxon>Malpighiales</taxon>
        <taxon>Rhizophoraceae</taxon>
        <taxon>Rhizophora</taxon>
    </lineage>
</organism>
<proteinExistence type="predicted"/>
<dbReference type="EMBL" id="GGEC01014262">
    <property type="protein sequence ID" value="MBW94745.1"/>
    <property type="molecule type" value="Transcribed_RNA"/>
</dbReference>
<reference evidence="1" key="1">
    <citation type="submission" date="2018-02" db="EMBL/GenBank/DDBJ databases">
        <title>Rhizophora mucronata_Transcriptome.</title>
        <authorList>
            <person name="Meera S.P."/>
            <person name="Sreeshan A."/>
            <person name="Augustine A."/>
        </authorList>
    </citation>
    <scope>NUCLEOTIDE SEQUENCE</scope>
    <source>
        <tissue evidence="1">Leaf</tissue>
    </source>
</reference>
<dbReference type="AlphaFoldDB" id="A0A2P2JMP3"/>
<sequence>MIAAPQPAAYWYIIITIGFRCVENGVRL</sequence>
<name>A0A2P2JMP3_RHIMU</name>
<evidence type="ECO:0000313" key="1">
    <source>
        <dbReference type="EMBL" id="MBW94745.1"/>
    </source>
</evidence>
<protein>
    <submittedName>
        <fullName evidence="1">Uncharacterized protein</fullName>
    </submittedName>
</protein>